<evidence type="ECO:0000256" key="4">
    <source>
        <dbReference type="ARBA" id="ARBA00023002"/>
    </source>
</evidence>
<dbReference type="PANTHER" id="PTHR21256">
    <property type="entry name" value="HISTIDINOL DEHYDROGENASE HDH"/>
    <property type="match status" value="1"/>
</dbReference>
<keyword evidence="4" id="KW-0560">Oxidoreductase</keyword>
<dbReference type="InterPro" id="IPR043678">
    <property type="entry name" value="Sulfopropanediol_dehydrog_HpsN"/>
</dbReference>
<dbReference type="GO" id="GO:0000105">
    <property type="term" value="P:L-histidine biosynthetic process"/>
    <property type="evidence" value="ECO:0007669"/>
    <property type="project" value="InterPro"/>
</dbReference>
<sequence>MAIEFLKKAKKNPKTGEENVSRIVTEMLSAIESGGEDKVREYAKNLDNYTGNIVVTSEEISAAATKVPKQLKDDIRFAYDRVLTFAEKQLESMTEFEYEIAPELFCGQRLIPMETTGCYVPGGRYAHVASVIMSVTTARVAGVKNIVACSPPKPGVGVNPAILYTMDLCGADAILAAGGVQGIAAMAFGLFTGSPADILVGPGNRFVTEAKRILYGRVGIDLFAGPTEIAIIADETADPRIVSIDLVGQAEHGPDSPAWFITTSRELAEQVASRMPGLIADLPKVQSQAAEAAWRDYGEIVLCGNREEAAQQSDIYAAEHLEVQADDLDWWLERLRNYGSLFLGEETTVAFGDKCSGTNHILPTKGASRYTGGLSVGKFIKTVTYQRMSRKANRKVAAVTARISRLEGMEAHARTGDERLRKYFPSETFQTKL</sequence>
<dbReference type="GO" id="GO:0004399">
    <property type="term" value="F:histidinol dehydrogenase activity"/>
    <property type="evidence" value="ECO:0007669"/>
    <property type="project" value="InterPro"/>
</dbReference>
<dbReference type="PANTHER" id="PTHR21256:SF14">
    <property type="entry name" value="HISTIDINOL DEHYDROGENASE"/>
    <property type="match status" value="1"/>
</dbReference>
<organism evidence="5">
    <name type="scientific">marine metagenome</name>
    <dbReference type="NCBI Taxonomy" id="408172"/>
    <lineage>
        <taxon>unclassified sequences</taxon>
        <taxon>metagenomes</taxon>
        <taxon>ecological metagenomes</taxon>
    </lineage>
</organism>
<dbReference type="InterPro" id="IPR016161">
    <property type="entry name" value="Ald_DH/histidinol_DH"/>
</dbReference>
<name>A0A381VWG9_9ZZZZ</name>
<comment type="cofactor">
    <cofactor evidence="1">
        <name>Zn(2+)</name>
        <dbReference type="ChEBI" id="CHEBI:29105"/>
    </cofactor>
</comment>
<dbReference type="PRINTS" id="PR00083">
    <property type="entry name" value="HOLDHDRGNASE"/>
</dbReference>
<accession>A0A381VWG9</accession>
<dbReference type="NCBIfam" id="TIGR00069">
    <property type="entry name" value="hisD"/>
    <property type="match status" value="1"/>
</dbReference>
<evidence type="ECO:0000313" key="5">
    <source>
        <dbReference type="EMBL" id="SVA44636.1"/>
    </source>
</evidence>
<gene>
    <name evidence="5" type="ORF">METZ01_LOCUS97490</name>
</gene>
<dbReference type="FunFam" id="3.40.50.1980:FF:000001">
    <property type="entry name" value="Histidinol dehydrogenase"/>
    <property type="match status" value="1"/>
</dbReference>
<dbReference type="GO" id="GO:0046872">
    <property type="term" value="F:metal ion binding"/>
    <property type="evidence" value="ECO:0007669"/>
    <property type="project" value="UniProtKB-KW"/>
</dbReference>
<keyword evidence="2" id="KW-0479">Metal-binding</keyword>
<protein>
    <recommendedName>
        <fullName evidence="6">Histidinol dehydrogenase</fullName>
    </recommendedName>
</protein>
<evidence type="ECO:0000256" key="1">
    <source>
        <dbReference type="ARBA" id="ARBA00001947"/>
    </source>
</evidence>
<dbReference type="Gene3D" id="1.20.5.1300">
    <property type="match status" value="1"/>
</dbReference>
<dbReference type="EMBL" id="UINC01009997">
    <property type="protein sequence ID" value="SVA44636.1"/>
    <property type="molecule type" value="Genomic_DNA"/>
</dbReference>
<evidence type="ECO:0000256" key="2">
    <source>
        <dbReference type="ARBA" id="ARBA00022723"/>
    </source>
</evidence>
<keyword evidence="3" id="KW-0862">Zinc</keyword>
<proteinExistence type="inferred from homology"/>
<dbReference type="Gene3D" id="3.40.50.1980">
    <property type="entry name" value="Nitrogenase molybdenum iron protein domain"/>
    <property type="match status" value="2"/>
</dbReference>
<dbReference type="Pfam" id="PF00815">
    <property type="entry name" value="Histidinol_dh"/>
    <property type="match status" value="1"/>
</dbReference>
<evidence type="ECO:0008006" key="6">
    <source>
        <dbReference type="Google" id="ProtNLM"/>
    </source>
</evidence>
<dbReference type="SUPFAM" id="SSF53720">
    <property type="entry name" value="ALDH-like"/>
    <property type="match status" value="1"/>
</dbReference>
<dbReference type="HAMAP" id="MF_02228">
    <property type="entry name" value="Sulfopropanediol_dehydrog"/>
    <property type="match status" value="1"/>
</dbReference>
<evidence type="ECO:0000256" key="3">
    <source>
        <dbReference type="ARBA" id="ARBA00022833"/>
    </source>
</evidence>
<dbReference type="AlphaFoldDB" id="A0A381VWG9"/>
<dbReference type="GO" id="GO:0005829">
    <property type="term" value="C:cytosol"/>
    <property type="evidence" value="ECO:0007669"/>
    <property type="project" value="TreeGrafter"/>
</dbReference>
<dbReference type="CDD" id="cd06572">
    <property type="entry name" value="Histidinol_dh"/>
    <property type="match status" value="1"/>
</dbReference>
<dbReference type="PIRSF" id="PIRSF000099">
    <property type="entry name" value="Histidinol_dh"/>
    <property type="match status" value="1"/>
</dbReference>
<dbReference type="InterPro" id="IPR012131">
    <property type="entry name" value="Hstdl_DH"/>
</dbReference>
<dbReference type="InterPro" id="IPR022695">
    <property type="entry name" value="Histidinol_DH_monofunct"/>
</dbReference>
<dbReference type="GO" id="GO:0051287">
    <property type="term" value="F:NAD binding"/>
    <property type="evidence" value="ECO:0007669"/>
    <property type="project" value="InterPro"/>
</dbReference>
<reference evidence="5" key="1">
    <citation type="submission" date="2018-05" db="EMBL/GenBank/DDBJ databases">
        <authorList>
            <person name="Lanie J.A."/>
            <person name="Ng W.-L."/>
            <person name="Kazmierczak K.M."/>
            <person name="Andrzejewski T.M."/>
            <person name="Davidsen T.M."/>
            <person name="Wayne K.J."/>
            <person name="Tettelin H."/>
            <person name="Glass J.I."/>
            <person name="Rusch D."/>
            <person name="Podicherti R."/>
            <person name="Tsui H.-C.T."/>
            <person name="Winkler M.E."/>
        </authorList>
    </citation>
    <scope>NUCLEOTIDE SEQUENCE</scope>
</reference>